<sequence>MNSSPIQYNHFYHPPHPYNYPNCNSTCHQSPIPSNANLNNANVPSLLSMNNGRQQMCLLQRDCPSSTRNESSLSTYSKGVHKKSWKSHSTRTRYYEAYIRSESGGALYSTIRREEPGAGDSDDERGSGEYYSGEEYEDDIMLTRERLSKKDCRDVGGIFDLEVPRGNHRSDDYCDDDQQPIYQDSRRSPRRWFLPSPQASSRPTFSFECLRRRSSQDDAPPSPSCTALPLHLVQQQVMAVAGLDASKIHQWSPARSRRPWATPPASPSSRDCSPCYTPLIQVDWRSSGSVGSIPGAVKRSSWYTDGPPSRSHSPSHLQLPAKSCSHFLQERGSATSLVEAVLISEGLGKYARDPKFVSATKHEIADACEITIDEMESAASNLLNGSMGSGDTGGAENASSNPHATRFLETAVSVTTAMRSHTWG</sequence>
<feature type="domain" description="Voltage-gated calcium channel subunit alpha C-terminal" evidence="2">
    <location>
        <begin position="182"/>
        <end position="361"/>
    </location>
</feature>
<feature type="region of interest" description="Disordered" evidence="1">
    <location>
        <begin position="386"/>
        <end position="405"/>
    </location>
</feature>
<gene>
    <name evidence="3" type="ORF">Q5P01_007444</name>
</gene>
<evidence type="ECO:0000259" key="2">
    <source>
        <dbReference type="Pfam" id="PF16885"/>
    </source>
</evidence>
<evidence type="ECO:0000313" key="3">
    <source>
        <dbReference type="EMBL" id="KAK2851168.1"/>
    </source>
</evidence>
<protein>
    <recommendedName>
        <fullName evidence="2">Voltage-gated calcium channel subunit alpha C-terminal domain-containing protein</fullName>
    </recommendedName>
</protein>
<dbReference type="Pfam" id="PF16885">
    <property type="entry name" value="CAC1F_C"/>
    <property type="match status" value="1"/>
</dbReference>
<feature type="region of interest" description="Disordered" evidence="1">
    <location>
        <begin position="252"/>
        <end position="271"/>
    </location>
</feature>
<evidence type="ECO:0000313" key="4">
    <source>
        <dbReference type="Proteomes" id="UP001187415"/>
    </source>
</evidence>
<accession>A0AA88N6I4</accession>
<dbReference type="EMBL" id="JAUPFM010000005">
    <property type="protein sequence ID" value="KAK2851168.1"/>
    <property type="molecule type" value="Genomic_DNA"/>
</dbReference>
<dbReference type="InterPro" id="IPR031688">
    <property type="entry name" value="CAC1F_C"/>
</dbReference>
<reference evidence="3" key="1">
    <citation type="submission" date="2023-07" db="EMBL/GenBank/DDBJ databases">
        <title>Chromosome-level Genome Assembly of Striped Snakehead (Channa striata).</title>
        <authorList>
            <person name="Liu H."/>
        </authorList>
    </citation>
    <scope>NUCLEOTIDE SEQUENCE</scope>
    <source>
        <strain evidence="3">Gz</strain>
        <tissue evidence="3">Muscle</tissue>
    </source>
</reference>
<name>A0AA88N6I4_CHASR</name>
<feature type="region of interest" description="Disordered" evidence="1">
    <location>
        <begin position="113"/>
        <end position="134"/>
    </location>
</feature>
<keyword evidence="4" id="KW-1185">Reference proteome</keyword>
<proteinExistence type="predicted"/>
<feature type="region of interest" description="Disordered" evidence="1">
    <location>
        <begin position="166"/>
        <end position="202"/>
    </location>
</feature>
<comment type="caution">
    <text evidence="3">The sequence shown here is derived from an EMBL/GenBank/DDBJ whole genome shotgun (WGS) entry which is preliminary data.</text>
</comment>
<dbReference type="Proteomes" id="UP001187415">
    <property type="component" value="Unassembled WGS sequence"/>
</dbReference>
<evidence type="ECO:0000256" key="1">
    <source>
        <dbReference type="SAM" id="MobiDB-lite"/>
    </source>
</evidence>
<dbReference type="AlphaFoldDB" id="A0AA88N6I4"/>
<organism evidence="3 4">
    <name type="scientific">Channa striata</name>
    <name type="common">Snakehead murrel</name>
    <name type="synonym">Ophicephalus striatus</name>
    <dbReference type="NCBI Taxonomy" id="64152"/>
    <lineage>
        <taxon>Eukaryota</taxon>
        <taxon>Metazoa</taxon>
        <taxon>Chordata</taxon>
        <taxon>Craniata</taxon>
        <taxon>Vertebrata</taxon>
        <taxon>Euteleostomi</taxon>
        <taxon>Actinopterygii</taxon>
        <taxon>Neopterygii</taxon>
        <taxon>Teleostei</taxon>
        <taxon>Neoteleostei</taxon>
        <taxon>Acanthomorphata</taxon>
        <taxon>Anabantaria</taxon>
        <taxon>Anabantiformes</taxon>
        <taxon>Channoidei</taxon>
        <taxon>Channidae</taxon>
        <taxon>Channa</taxon>
    </lineage>
</organism>